<dbReference type="EMBL" id="PKLL01000014">
    <property type="protein sequence ID" value="RZE24041.1"/>
    <property type="molecule type" value="Genomic_DNA"/>
</dbReference>
<proteinExistence type="predicted"/>
<name>A0A8G2E0S9_9ACTN</name>
<comment type="caution">
    <text evidence="1">The sequence shown here is derived from an EMBL/GenBank/DDBJ whole genome shotgun (WGS) entry which is preliminary data.</text>
</comment>
<evidence type="ECO:0000313" key="1">
    <source>
        <dbReference type="EMBL" id="RZE24041.1"/>
    </source>
</evidence>
<dbReference type="AlphaFoldDB" id="A0A8G2E0S9"/>
<reference evidence="1 2" key="1">
    <citation type="submission" date="2017-12" db="EMBL/GenBank/DDBJ databases">
        <title>Population genomics insights into the ecological differentiation and adaptive evolution in streptomycetes.</title>
        <authorList>
            <person name="Li Y."/>
            <person name="Huang Y."/>
        </authorList>
    </citation>
    <scope>NUCLEOTIDE SEQUENCE [LARGE SCALE GENOMIC DNA]</scope>
    <source>
        <strain evidence="1 2">NBRC 100770</strain>
    </source>
</reference>
<evidence type="ECO:0000313" key="2">
    <source>
        <dbReference type="Proteomes" id="UP000292693"/>
    </source>
</evidence>
<gene>
    <name evidence="1" type="ORF">C0Q92_14130</name>
</gene>
<accession>A0A8G2E0S9</accession>
<protein>
    <submittedName>
        <fullName evidence="1">Uncharacterized protein</fullName>
    </submittedName>
</protein>
<organism evidence="1 2">
    <name type="scientific">Streptomyces albidoflavus</name>
    <dbReference type="NCBI Taxonomy" id="1886"/>
    <lineage>
        <taxon>Bacteria</taxon>
        <taxon>Bacillati</taxon>
        <taxon>Actinomycetota</taxon>
        <taxon>Actinomycetes</taxon>
        <taxon>Kitasatosporales</taxon>
        <taxon>Streptomycetaceae</taxon>
        <taxon>Streptomyces</taxon>
        <taxon>Streptomyces albidoflavus group</taxon>
    </lineage>
</organism>
<sequence>MRSSYADANEPEEAAVIAGHVISLSSDVASKRTTERVRVVTERLKQLADVPEARAVLDVGKG</sequence>
<dbReference type="RefSeq" id="WP_030307826.1">
    <property type="nucleotide sequence ID" value="NZ_CP109570.1"/>
</dbReference>
<dbReference type="Proteomes" id="UP000292693">
    <property type="component" value="Unassembled WGS sequence"/>
</dbReference>